<feature type="region of interest" description="Disordered" evidence="1">
    <location>
        <begin position="129"/>
        <end position="386"/>
    </location>
</feature>
<dbReference type="STRING" id="1408163.A0A0F4YWR9"/>
<sequence length="1265" mass="139435">MGQGEQQKLHPFFRQYPRRTNRNPSQASSSHPPSSDQDQTTENNNVLGKCTEPPHVQAGPQGLSAVQAHFNCQHAHVESPEIPQDASLEEDPNSNRRKRLRTSAPWESDDGGDDRARLVHDAHGCDVSQDLDVQTSRRDREVQSPCRDISSGIDYTLAGGGEGHVSQNVSGESTGGTVNVSKAIPEPAAAAFPSPESQGSAQNSSALDALESAEAAGSNPPGTEKKSPPRKVLKLNPNGKLLSSPPSSRFEDKTKNKSKNKRKTADKKTKDSRVVVIKYGDGADSKESIGKMVDDIIHGRQRHVSRRQDVSNTSSGPPKPTHPFFLKNTGRKPEKSAPITNTSSIPEMASSNKAKEANEKSTSSGNIRETVSQTTRSTVPFPRSHLPRYPDPIAPLWPPRDMVHVRGAEFRPFRDAPGPVLPGPRKDKGSAMGVSDSENVLLAELRRSLNTVSDSQNPLPPTDAEVLRIPKRHLASGSVLQKGINNQLSYHTVVEPGSTHKTARSGISTKQRRRHPAVTKLHSSIPSTMSAFDTGNFESVPWTQKYAPTCAEEVLQVGPEAAMLRDWLKNLMVSAVDTGRPGKDKPNKKRPENSKKAKRRKASDKLDGFIVSSGDEASEMDELPESDEDELAGDVTVPFMRTVVRAGDLGARSKGGNDKGRMVNAVLISGPSGCGKTASVYAVAKELDFEVFEINSGTRRSARDILERVGDMTQNHLVNNLDSSKEGIEDDSSQDIQPQELGPIDAKQTTMNSFFKATPRDTSNRQTQKKDKQKKDQKPDKTVSSTVSRPQKQSLILLEEADILFEEDKQFWTGVMTLISQSKRPIIITCNNENLIPLQDLSLHAILRYRPPPHDLAVDYLLLLAANEGHMLKREAVSDLYSASNQDLRRSIMELSFWCQMAVGSEKSGLDWIIDRWPPGSDLDVHGDRLRVISLNTYEPFMGWFNRDMLMSKNVLARETELLLEGLNWWQLDFQDMPHVEGSKFLVSDNNHVPPGGQDAMSAPFDLVQKAAELADSQSVLDVFSRRWSLKQEEDELDTSVPDLPEKQRSNYVEGYPLIHADCKPDYTGLSASIGSTVGVLISHLICGDHQDSERLAVERVLEKAANSKITRFSGRDFITAFEPIMRADYVFPPPTGRTAPSFENGTAVIAEDLAPYIRAIMAFDLRLEQYRLELSGLMSQGSSGKRKARTTRASRAALEGGDKATTRRERWFPRDANPSRILATGSKEWQNVLVQYGHFNVPSIRQERRGSSHSVSDSSGDGGF</sequence>
<dbReference type="GO" id="GO:0016887">
    <property type="term" value="F:ATP hydrolysis activity"/>
    <property type="evidence" value="ECO:0007669"/>
    <property type="project" value="InterPro"/>
</dbReference>
<feature type="compositionally biased region" description="Low complexity" evidence="1">
    <location>
        <begin position="185"/>
        <end position="197"/>
    </location>
</feature>
<feature type="compositionally biased region" description="Low complexity" evidence="1">
    <location>
        <begin position="1253"/>
        <end position="1265"/>
    </location>
</feature>
<feature type="compositionally biased region" description="Polar residues" evidence="1">
    <location>
        <begin position="360"/>
        <end position="378"/>
    </location>
</feature>
<evidence type="ECO:0000313" key="4">
    <source>
        <dbReference type="Proteomes" id="UP000053958"/>
    </source>
</evidence>
<dbReference type="OrthoDB" id="9996895at2759"/>
<organism evidence="3 4">
    <name type="scientific">Rasamsonia emersonii (strain ATCC 16479 / CBS 393.64 / IMI 116815)</name>
    <dbReference type="NCBI Taxonomy" id="1408163"/>
    <lineage>
        <taxon>Eukaryota</taxon>
        <taxon>Fungi</taxon>
        <taxon>Dikarya</taxon>
        <taxon>Ascomycota</taxon>
        <taxon>Pezizomycotina</taxon>
        <taxon>Eurotiomycetes</taxon>
        <taxon>Eurotiomycetidae</taxon>
        <taxon>Eurotiales</taxon>
        <taxon>Trichocomaceae</taxon>
        <taxon>Rasamsonia</taxon>
    </lineage>
</organism>
<feature type="compositionally biased region" description="Polar residues" evidence="1">
    <location>
        <begin position="165"/>
        <end position="180"/>
    </location>
</feature>
<evidence type="ECO:0000259" key="2">
    <source>
        <dbReference type="SMART" id="SM00382"/>
    </source>
</evidence>
<comment type="caution">
    <text evidence="3">The sequence shown here is derived from an EMBL/GenBank/DDBJ whole genome shotgun (WGS) entry which is preliminary data.</text>
</comment>
<dbReference type="GO" id="GO:0003677">
    <property type="term" value="F:DNA binding"/>
    <property type="evidence" value="ECO:0007669"/>
    <property type="project" value="TreeGrafter"/>
</dbReference>
<keyword evidence="4" id="KW-1185">Reference proteome</keyword>
<dbReference type="Proteomes" id="UP000053958">
    <property type="component" value="Unassembled WGS sequence"/>
</dbReference>
<feature type="compositionally biased region" description="Low complexity" evidence="1">
    <location>
        <begin position="204"/>
        <end position="218"/>
    </location>
</feature>
<dbReference type="GO" id="GO:0005634">
    <property type="term" value="C:nucleus"/>
    <property type="evidence" value="ECO:0007669"/>
    <property type="project" value="TreeGrafter"/>
</dbReference>
<feature type="region of interest" description="Disordered" evidence="1">
    <location>
        <begin position="1181"/>
        <end position="1210"/>
    </location>
</feature>
<evidence type="ECO:0000256" key="1">
    <source>
        <dbReference type="SAM" id="MobiDB-lite"/>
    </source>
</evidence>
<feature type="compositionally biased region" description="Low complexity" evidence="1">
    <location>
        <begin position="24"/>
        <end position="38"/>
    </location>
</feature>
<feature type="compositionally biased region" description="Basic and acidic residues" evidence="1">
    <location>
        <begin position="281"/>
        <end position="298"/>
    </location>
</feature>
<dbReference type="SMART" id="SM00382">
    <property type="entry name" value="AAA"/>
    <property type="match status" value="1"/>
</dbReference>
<dbReference type="Pfam" id="PF00004">
    <property type="entry name" value="AAA"/>
    <property type="match status" value="1"/>
</dbReference>
<reference evidence="3 4" key="1">
    <citation type="submission" date="2015-04" db="EMBL/GenBank/DDBJ databases">
        <authorList>
            <person name="Heijne W.H."/>
            <person name="Fedorova N.D."/>
            <person name="Nierman W.C."/>
            <person name="Vollebregt A.W."/>
            <person name="Zhao Z."/>
            <person name="Wu L."/>
            <person name="Kumar M."/>
            <person name="Stam H."/>
            <person name="van den Berg M.A."/>
            <person name="Pel H.J."/>
        </authorList>
    </citation>
    <scope>NUCLEOTIDE SEQUENCE [LARGE SCALE GENOMIC DNA]</scope>
    <source>
        <strain evidence="3 4">CBS 393.64</strain>
    </source>
</reference>
<feature type="region of interest" description="Disordered" evidence="1">
    <location>
        <begin position="415"/>
        <end position="434"/>
    </location>
</feature>
<dbReference type="Gene3D" id="3.40.50.300">
    <property type="entry name" value="P-loop containing nucleotide triphosphate hydrolases"/>
    <property type="match status" value="1"/>
</dbReference>
<accession>A0A0F4YWR9</accession>
<feature type="region of interest" description="Disordered" evidence="1">
    <location>
        <begin position="1245"/>
        <end position="1265"/>
    </location>
</feature>
<dbReference type="EMBL" id="LASV01000128">
    <property type="protein sequence ID" value="KKA22737.1"/>
    <property type="molecule type" value="Genomic_DNA"/>
</dbReference>
<feature type="compositionally biased region" description="Basic residues" evidence="1">
    <location>
        <begin position="256"/>
        <end position="265"/>
    </location>
</feature>
<feature type="region of interest" description="Disordered" evidence="1">
    <location>
        <begin position="576"/>
        <end position="628"/>
    </location>
</feature>
<feature type="compositionally biased region" description="Basic and acidic residues" evidence="1">
    <location>
        <begin position="758"/>
        <end position="781"/>
    </location>
</feature>
<evidence type="ECO:0000313" key="3">
    <source>
        <dbReference type="EMBL" id="KKA22737.1"/>
    </source>
</evidence>
<dbReference type="InterPro" id="IPR003959">
    <property type="entry name" value="ATPase_AAA_core"/>
</dbReference>
<feature type="region of interest" description="Disordered" evidence="1">
    <location>
        <begin position="721"/>
        <end position="789"/>
    </location>
</feature>
<dbReference type="GeneID" id="25315591"/>
<feature type="compositionally biased region" description="Basic and acidic residues" evidence="1">
    <location>
        <begin position="1201"/>
        <end position="1210"/>
    </location>
</feature>
<protein>
    <recommendedName>
        <fullName evidence="2">AAA+ ATPase domain-containing protein</fullName>
    </recommendedName>
</protein>
<dbReference type="PANTHER" id="PTHR23389">
    <property type="entry name" value="CHROMOSOME TRANSMISSION FIDELITY FACTOR 18"/>
    <property type="match status" value="1"/>
</dbReference>
<feature type="domain" description="AAA+ ATPase" evidence="2">
    <location>
        <begin position="662"/>
        <end position="862"/>
    </location>
</feature>
<feature type="region of interest" description="Disordered" evidence="1">
    <location>
        <begin position="77"/>
        <end position="117"/>
    </location>
</feature>
<gene>
    <name evidence="3" type="ORF">T310_3241</name>
</gene>
<feature type="compositionally biased region" description="Polar residues" evidence="1">
    <location>
        <begin position="338"/>
        <end position="352"/>
    </location>
</feature>
<dbReference type="RefSeq" id="XP_013329349.1">
    <property type="nucleotide sequence ID" value="XM_013473895.1"/>
</dbReference>
<dbReference type="PANTHER" id="PTHR23389:SF21">
    <property type="entry name" value="ATPASE FAMILY AAA DOMAIN-CONTAINING PROTEIN 5"/>
    <property type="match status" value="1"/>
</dbReference>
<dbReference type="GO" id="GO:0005524">
    <property type="term" value="F:ATP binding"/>
    <property type="evidence" value="ECO:0007669"/>
    <property type="project" value="InterPro"/>
</dbReference>
<feature type="compositionally biased region" description="Acidic residues" evidence="1">
    <location>
        <begin position="616"/>
        <end position="628"/>
    </location>
</feature>
<dbReference type="AlphaFoldDB" id="A0A0F4YWR9"/>
<feature type="compositionally biased region" description="Polar residues" evidence="1">
    <location>
        <begin position="747"/>
        <end position="757"/>
    </location>
</feature>
<feature type="region of interest" description="Disordered" evidence="1">
    <location>
        <begin position="1"/>
        <end position="61"/>
    </location>
</feature>
<dbReference type="InterPro" id="IPR027417">
    <property type="entry name" value="P-loop_NTPase"/>
</dbReference>
<dbReference type="SUPFAM" id="SSF52540">
    <property type="entry name" value="P-loop containing nucleoside triphosphate hydrolases"/>
    <property type="match status" value="1"/>
</dbReference>
<feature type="region of interest" description="Disordered" evidence="1">
    <location>
        <begin position="497"/>
        <end position="516"/>
    </location>
</feature>
<proteinExistence type="predicted"/>
<name>A0A0F4YWR9_RASE3</name>
<dbReference type="InterPro" id="IPR003593">
    <property type="entry name" value="AAA+_ATPase"/>
</dbReference>
<feature type="compositionally biased region" description="Basic and acidic residues" evidence="1">
    <location>
        <begin position="580"/>
        <end position="595"/>
    </location>
</feature>